<proteinExistence type="predicted"/>
<dbReference type="Proteomes" id="UP001430953">
    <property type="component" value="Unassembled WGS sequence"/>
</dbReference>
<accession>A0AAW2GUE6</accession>
<keyword evidence="2" id="KW-1185">Reference proteome</keyword>
<dbReference type="EMBL" id="JADYXP020000002">
    <property type="protein sequence ID" value="KAL0130883.1"/>
    <property type="molecule type" value="Genomic_DNA"/>
</dbReference>
<name>A0AAW2GUE6_9HYME</name>
<sequence>MFGAIFLPRYLDRQMMVVESNLILRNRFQSTIKFLKNYLHYSRINCPSNLSQISVFSCICTNFFRCAFIGFCWSIIYFFSSCNVIGTTSVNSIDLHNNLVFSLKIELFELFSLNVTSSVLVLLNDLQMFVSGNSSFFDNTALVISMDTS</sequence>
<dbReference type="AlphaFoldDB" id="A0AAW2GUE6"/>
<reference evidence="1 2" key="1">
    <citation type="submission" date="2023-03" db="EMBL/GenBank/DDBJ databases">
        <title>High recombination rates correlate with genetic variation in Cardiocondyla obscurior ants.</title>
        <authorList>
            <person name="Errbii M."/>
        </authorList>
    </citation>
    <scope>NUCLEOTIDE SEQUENCE [LARGE SCALE GENOMIC DNA]</scope>
    <source>
        <strain evidence="1">Alpha-2009</strain>
        <tissue evidence="1">Whole body</tissue>
    </source>
</reference>
<evidence type="ECO:0000313" key="2">
    <source>
        <dbReference type="Proteomes" id="UP001430953"/>
    </source>
</evidence>
<gene>
    <name evidence="1" type="ORF">PUN28_002469</name>
</gene>
<evidence type="ECO:0000313" key="1">
    <source>
        <dbReference type="EMBL" id="KAL0130883.1"/>
    </source>
</evidence>
<organism evidence="1 2">
    <name type="scientific">Cardiocondyla obscurior</name>
    <dbReference type="NCBI Taxonomy" id="286306"/>
    <lineage>
        <taxon>Eukaryota</taxon>
        <taxon>Metazoa</taxon>
        <taxon>Ecdysozoa</taxon>
        <taxon>Arthropoda</taxon>
        <taxon>Hexapoda</taxon>
        <taxon>Insecta</taxon>
        <taxon>Pterygota</taxon>
        <taxon>Neoptera</taxon>
        <taxon>Endopterygota</taxon>
        <taxon>Hymenoptera</taxon>
        <taxon>Apocrita</taxon>
        <taxon>Aculeata</taxon>
        <taxon>Formicoidea</taxon>
        <taxon>Formicidae</taxon>
        <taxon>Myrmicinae</taxon>
        <taxon>Cardiocondyla</taxon>
    </lineage>
</organism>
<comment type="caution">
    <text evidence="1">The sequence shown here is derived from an EMBL/GenBank/DDBJ whole genome shotgun (WGS) entry which is preliminary data.</text>
</comment>
<protein>
    <submittedName>
        <fullName evidence="1">Uncharacterized protein</fullName>
    </submittedName>
</protein>